<dbReference type="AlphaFoldDB" id="A0A9W9HBD3"/>
<dbReference type="Pfam" id="PF21762">
    <property type="entry name" value="DEDDh_C"/>
    <property type="match status" value="1"/>
</dbReference>
<proteinExistence type="predicted"/>
<evidence type="ECO:0000313" key="3">
    <source>
        <dbReference type="Proteomes" id="UP001149079"/>
    </source>
</evidence>
<protein>
    <recommendedName>
        <fullName evidence="1">DBINO domain-containing protein</fullName>
    </recommendedName>
</protein>
<dbReference type="GO" id="GO:0005634">
    <property type="term" value="C:nucleus"/>
    <property type="evidence" value="ECO:0007669"/>
    <property type="project" value="TreeGrafter"/>
</dbReference>
<reference evidence="2" key="1">
    <citation type="submission" date="2022-11" db="EMBL/GenBank/DDBJ databases">
        <authorList>
            <person name="Petersen C."/>
        </authorList>
    </citation>
    <scope>NUCLEOTIDE SEQUENCE</scope>
    <source>
        <strain evidence="2">IBT 22155</strain>
    </source>
</reference>
<dbReference type="Proteomes" id="UP001149079">
    <property type="component" value="Unassembled WGS sequence"/>
</dbReference>
<name>A0A9W9HBD3_9EURO</name>
<evidence type="ECO:0000259" key="1">
    <source>
        <dbReference type="PROSITE" id="PS51413"/>
    </source>
</evidence>
<dbReference type="Pfam" id="PF13892">
    <property type="entry name" value="DBINO"/>
    <property type="match status" value="1"/>
</dbReference>
<dbReference type="OrthoDB" id="5953249at2759"/>
<evidence type="ECO:0000313" key="2">
    <source>
        <dbReference type="EMBL" id="KAJ5143527.1"/>
    </source>
</evidence>
<dbReference type="InterPro" id="IPR040151">
    <property type="entry name" value="Gfd2/YDR514C-like"/>
</dbReference>
<sequence length="274" mass="30873">MRFATTEVWQTDQRALAPRAPPHHTVPTFHVKNVTWGPEVASEAPILRQRKETYIRKLEEENKSTDPLKDQKRKLNFLISQTELYSYFIGRKIKTDEAQGSSDIFGCPPYATWVQSGHSFEKLKTIAIHQSHVKGITFDPANKYFATASETSLARQVFIELDTLDSTSSVIREVVDVAQLYCVEHGIKNKPGLETMLRNMNLPTSDLHNAGNDASCTLRVLVRFMLKVAGEKADVDPKHQTGNEKDKDESGVSYCFNISVHTGRIAAWCTDECT</sequence>
<comment type="caution">
    <text evidence="2">The sequence shown here is derived from an EMBL/GenBank/DDBJ whole genome shotgun (WGS) entry which is preliminary data.</text>
</comment>
<feature type="domain" description="DBINO" evidence="1">
    <location>
        <begin position="1"/>
        <end position="95"/>
    </location>
</feature>
<reference evidence="2" key="2">
    <citation type="journal article" date="2023" name="IMA Fungus">
        <title>Comparative genomic study of the Penicillium genus elucidates a diverse pangenome and 15 lateral gene transfer events.</title>
        <authorList>
            <person name="Petersen C."/>
            <person name="Sorensen T."/>
            <person name="Nielsen M.R."/>
            <person name="Sondergaard T.E."/>
            <person name="Sorensen J.L."/>
            <person name="Fitzpatrick D.A."/>
            <person name="Frisvad J.C."/>
            <person name="Nielsen K.L."/>
        </authorList>
    </citation>
    <scope>NUCLEOTIDE SEQUENCE</scope>
    <source>
        <strain evidence="2">IBT 22155</strain>
    </source>
</reference>
<dbReference type="PANTHER" id="PTHR28083:SF1">
    <property type="entry name" value="GOOD FOR FULL DBP5 ACTIVITY PROTEIN 2"/>
    <property type="match status" value="1"/>
</dbReference>
<dbReference type="InterPro" id="IPR020838">
    <property type="entry name" value="DBINO"/>
</dbReference>
<dbReference type="PROSITE" id="PS51413">
    <property type="entry name" value="DBINO"/>
    <property type="match status" value="1"/>
</dbReference>
<dbReference type="GeneID" id="81402228"/>
<dbReference type="RefSeq" id="XP_056525171.1">
    <property type="nucleotide sequence ID" value="XM_056663058.1"/>
</dbReference>
<organism evidence="2 3">
    <name type="scientific">Penicillium bovifimosum</name>
    <dbReference type="NCBI Taxonomy" id="126998"/>
    <lineage>
        <taxon>Eukaryota</taxon>
        <taxon>Fungi</taxon>
        <taxon>Dikarya</taxon>
        <taxon>Ascomycota</taxon>
        <taxon>Pezizomycotina</taxon>
        <taxon>Eurotiomycetes</taxon>
        <taxon>Eurotiomycetidae</taxon>
        <taxon>Eurotiales</taxon>
        <taxon>Aspergillaceae</taxon>
        <taxon>Penicillium</taxon>
    </lineage>
</organism>
<dbReference type="EMBL" id="JAPQKL010000002">
    <property type="protein sequence ID" value="KAJ5143527.1"/>
    <property type="molecule type" value="Genomic_DNA"/>
</dbReference>
<dbReference type="PANTHER" id="PTHR28083">
    <property type="entry name" value="GOOD FOR FULL DBP5 ACTIVITY PROTEIN 2"/>
    <property type="match status" value="1"/>
</dbReference>
<gene>
    <name evidence="2" type="ORF">N7515_002314</name>
</gene>
<keyword evidence="3" id="KW-1185">Reference proteome</keyword>
<dbReference type="GO" id="GO:0003677">
    <property type="term" value="F:DNA binding"/>
    <property type="evidence" value="ECO:0007669"/>
    <property type="project" value="InterPro"/>
</dbReference>
<dbReference type="InterPro" id="IPR048519">
    <property type="entry name" value="Gfd2/YDR514C-like_C"/>
</dbReference>
<accession>A0A9W9HBD3</accession>